<accession>A0A9N9LV92</accession>
<evidence type="ECO:0000313" key="3">
    <source>
        <dbReference type="Proteomes" id="UP000701801"/>
    </source>
</evidence>
<dbReference type="PROSITE" id="PS51257">
    <property type="entry name" value="PROKAR_LIPOPROTEIN"/>
    <property type="match status" value="1"/>
</dbReference>
<organism evidence="2 3">
    <name type="scientific">Hymenoscyphus albidus</name>
    <dbReference type="NCBI Taxonomy" id="595503"/>
    <lineage>
        <taxon>Eukaryota</taxon>
        <taxon>Fungi</taxon>
        <taxon>Dikarya</taxon>
        <taxon>Ascomycota</taxon>
        <taxon>Pezizomycotina</taxon>
        <taxon>Leotiomycetes</taxon>
        <taxon>Helotiales</taxon>
        <taxon>Helotiaceae</taxon>
        <taxon>Hymenoscyphus</taxon>
    </lineage>
</organism>
<gene>
    <name evidence="2" type="ORF">HYALB_00013024</name>
</gene>
<feature type="region of interest" description="Disordered" evidence="1">
    <location>
        <begin position="370"/>
        <end position="393"/>
    </location>
</feature>
<comment type="caution">
    <text evidence="2">The sequence shown here is derived from an EMBL/GenBank/DDBJ whole genome shotgun (WGS) entry which is preliminary data.</text>
</comment>
<feature type="region of interest" description="Disordered" evidence="1">
    <location>
        <begin position="280"/>
        <end position="332"/>
    </location>
</feature>
<reference evidence="2" key="1">
    <citation type="submission" date="2021-07" db="EMBL/GenBank/DDBJ databases">
        <authorList>
            <person name="Durling M."/>
        </authorList>
    </citation>
    <scope>NUCLEOTIDE SEQUENCE</scope>
</reference>
<proteinExistence type="predicted"/>
<protein>
    <submittedName>
        <fullName evidence="2">Uncharacterized protein</fullName>
    </submittedName>
</protein>
<dbReference type="Proteomes" id="UP000701801">
    <property type="component" value="Unassembled WGS sequence"/>
</dbReference>
<name>A0A9N9LV92_9HELO</name>
<dbReference type="EMBL" id="CAJVRM010000241">
    <property type="protein sequence ID" value="CAG8978141.1"/>
    <property type="molecule type" value="Genomic_DNA"/>
</dbReference>
<evidence type="ECO:0000256" key="1">
    <source>
        <dbReference type="SAM" id="MobiDB-lite"/>
    </source>
</evidence>
<evidence type="ECO:0000313" key="2">
    <source>
        <dbReference type="EMBL" id="CAG8978141.1"/>
    </source>
</evidence>
<dbReference type="AlphaFoldDB" id="A0A9N9LV92"/>
<keyword evidence="3" id="KW-1185">Reference proteome</keyword>
<feature type="compositionally biased region" description="Basic and acidic residues" evidence="1">
    <location>
        <begin position="280"/>
        <end position="292"/>
    </location>
</feature>
<sequence>MKEKQKNPSPWVGPSLLGACPTPPAYGQYIYCLALSLTITPLFHQTILKITYILLLLSLPNARNNRFAMDSSPGAFILIAASAAEQVVVGLCHFKYQYRVEEFASQIAFIGNFLSTAGKEVNENPKYFKESFDEKFGGFTQKCKSKFEIILAALEKARSYKKGFGDAREDVCEVAEPPKKPWDRLQWGLGMNDEQIDKFEEDVQELAQGAGVLMSVVSLIVLQKTAQGRDLTPSERTLLTEMKKKMKKILCGLRNTEIASLMSFSLRDNIRAANTVQITKQEDTEKGKKADDASSSSTLCNSKENPTECKLGSDKKLSTSTEKTNSTAKETPPLDDEVIFEMYRAYNGPFKLKRQQSNFRLFGIFQNLPRRARSGTSPQQSPYFPGRDQRLHA</sequence>
<feature type="compositionally biased region" description="Polar residues" evidence="1">
    <location>
        <begin position="318"/>
        <end position="329"/>
    </location>
</feature>
<dbReference type="OrthoDB" id="3536025at2759"/>
<feature type="compositionally biased region" description="Basic and acidic residues" evidence="1">
    <location>
        <begin position="305"/>
        <end position="317"/>
    </location>
</feature>